<reference evidence="1" key="1">
    <citation type="submission" date="2023-07" db="EMBL/GenBank/DDBJ databases">
        <authorList>
            <consortium name="CYATHOMIX"/>
        </authorList>
    </citation>
    <scope>NUCLEOTIDE SEQUENCE</scope>
    <source>
        <strain evidence="1">N/A</strain>
    </source>
</reference>
<keyword evidence="2" id="KW-1185">Reference proteome</keyword>
<comment type="caution">
    <text evidence="1">The sequence shown here is derived from an EMBL/GenBank/DDBJ whole genome shotgun (WGS) entry which is preliminary data.</text>
</comment>
<evidence type="ECO:0000313" key="1">
    <source>
        <dbReference type="EMBL" id="CAJ0599944.1"/>
    </source>
</evidence>
<gene>
    <name evidence="1" type="ORF">CYNAS_LOCUS11927</name>
</gene>
<organism evidence="1 2">
    <name type="scientific">Cylicocyclus nassatus</name>
    <name type="common">Nematode worm</name>
    <dbReference type="NCBI Taxonomy" id="53992"/>
    <lineage>
        <taxon>Eukaryota</taxon>
        <taxon>Metazoa</taxon>
        <taxon>Ecdysozoa</taxon>
        <taxon>Nematoda</taxon>
        <taxon>Chromadorea</taxon>
        <taxon>Rhabditida</taxon>
        <taxon>Rhabditina</taxon>
        <taxon>Rhabditomorpha</taxon>
        <taxon>Strongyloidea</taxon>
        <taxon>Strongylidae</taxon>
        <taxon>Cylicocyclus</taxon>
    </lineage>
</organism>
<dbReference type="EMBL" id="CATQJL010000223">
    <property type="protein sequence ID" value="CAJ0599944.1"/>
    <property type="molecule type" value="Genomic_DNA"/>
</dbReference>
<name>A0AA36M5P6_CYLNA</name>
<accession>A0AA36M5P6</accession>
<dbReference type="Proteomes" id="UP001176961">
    <property type="component" value="Unassembled WGS sequence"/>
</dbReference>
<evidence type="ECO:0000313" key="2">
    <source>
        <dbReference type="Proteomes" id="UP001176961"/>
    </source>
</evidence>
<protein>
    <submittedName>
        <fullName evidence="1">Uncharacterized protein</fullName>
    </submittedName>
</protein>
<dbReference type="AlphaFoldDB" id="A0AA36M5P6"/>
<sequence>MLLYFSLITPVSSFLWDIWGVSPGKWCRDYYYWESVGPSELIDMQDGMKIAGGLQDYCKKEDVTLMYVATPPERNPLYKKIDHWIFKDCLNFIKDTIIFKMYYELRERSNLWSFAKEFAQISDTKELHLPLCKVNLGAICQKSTNIASVSCYI</sequence>
<proteinExistence type="predicted"/>